<dbReference type="AlphaFoldDB" id="A0A6P2CW15"/>
<evidence type="ECO:0000313" key="3">
    <source>
        <dbReference type="Proteomes" id="UP000464178"/>
    </source>
</evidence>
<dbReference type="Proteomes" id="UP000464178">
    <property type="component" value="Chromosome"/>
</dbReference>
<name>A0A6P2CW15_9BACT</name>
<protein>
    <submittedName>
        <fullName evidence="2">Uncharacterized protein</fullName>
    </submittedName>
</protein>
<evidence type="ECO:0000313" key="2">
    <source>
        <dbReference type="EMBL" id="VTR93129.1"/>
    </source>
</evidence>
<feature type="compositionally biased region" description="Basic and acidic residues" evidence="1">
    <location>
        <begin position="203"/>
        <end position="219"/>
    </location>
</feature>
<accession>A0A6P2CW15</accession>
<evidence type="ECO:0000256" key="1">
    <source>
        <dbReference type="SAM" id="MobiDB-lite"/>
    </source>
</evidence>
<feature type="compositionally biased region" description="Basic residues" evidence="1">
    <location>
        <begin position="166"/>
        <end position="185"/>
    </location>
</feature>
<dbReference type="EMBL" id="LR593886">
    <property type="protein sequence ID" value="VTR93129.1"/>
    <property type="molecule type" value="Genomic_DNA"/>
</dbReference>
<feature type="compositionally biased region" description="Basic and acidic residues" evidence="1">
    <location>
        <begin position="152"/>
        <end position="165"/>
    </location>
</feature>
<reference evidence="2 3" key="1">
    <citation type="submission" date="2019-05" db="EMBL/GenBank/DDBJ databases">
        <authorList>
            <consortium name="Science for Life Laboratories"/>
        </authorList>
    </citation>
    <scope>NUCLEOTIDE SEQUENCE [LARGE SCALE GENOMIC DNA]</scope>
    <source>
        <strain evidence="2">Soil9</strain>
    </source>
</reference>
<proteinExistence type="predicted"/>
<sequence length="287" mass="31565">MSTSVPTRRSVRTLTAAIEIRHVPQGSPYSPPRWDRGAGVAHGPLPNARSVRYGRFHRSHAPYLYGCICRTHGDGAPRGRGGAAPGPAGQATARSEVARTGRENGRVRDRGIGSVGPGRDHARVRTMQTRAPHGARERAPGQGEASRGGLRYRPEAHLRLRELRPAPRRSRRGCHLHRAAQQHARRIYDPRAQGGQARAVRKTNGDELDRLQGDDRRSQGSETEVDDRVPAPLRAVQPDRDEAVCRQNHWCRAHHSGDQLPSHKSTEHPAQQDARGADRSGTWASTA</sequence>
<gene>
    <name evidence="2" type="ORF">SOIL9_45850</name>
</gene>
<keyword evidence="3" id="KW-1185">Reference proteome</keyword>
<dbReference type="KEGG" id="gms:SOIL9_45850"/>
<feature type="compositionally biased region" description="Low complexity" evidence="1">
    <location>
        <begin position="85"/>
        <end position="94"/>
    </location>
</feature>
<feature type="compositionally biased region" description="Basic and acidic residues" evidence="1">
    <location>
        <begin position="96"/>
        <end position="111"/>
    </location>
</feature>
<organism evidence="2 3">
    <name type="scientific">Gemmata massiliana</name>
    <dbReference type="NCBI Taxonomy" id="1210884"/>
    <lineage>
        <taxon>Bacteria</taxon>
        <taxon>Pseudomonadati</taxon>
        <taxon>Planctomycetota</taxon>
        <taxon>Planctomycetia</taxon>
        <taxon>Gemmatales</taxon>
        <taxon>Gemmataceae</taxon>
        <taxon>Gemmata</taxon>
    </lineage>
</organism>
<feature type="region of interest" description="Disordered" evidence="1">
    <location>
        <begin position="254"/>
        <end position="287"/>
    </location>
</feature>
<feature type="region of interest" description="Disordered" evidence="1">
    <location>
        <begin position="77"/>
        <end position="241"/>
    </location>
</feature>